<feature type="region of interest" description="Disordered" evidence="1">
    <location>
        <begin position="173"/>
        <end position="238"/>
    </location>
</feature>
<keyword evidence="3" id="KW-1185">Reference proteome</keyword>
<dbReference type="Pfam" id="PF07120">
    <property type="entry name" value="DUF1376"/>
    <property type="match status" value="1"/>
</dbReference>
<gene>
    <name evidence="2" type="ORF">C7416_103589</name>
</gene>
<feature type="region of interest" description="Disordered" evidence="1">
    <location>
        <begin position="252"/>
        <end position="299"/>
    </location>
</feature>
<protein>
    <submittedName>
        <fullName evidence="2">Uncharacterized protein YdaU (DUF1376 family)</fullName>
    </submittedName>
</protein>
<feature type="region of interest" description="Disordered" evidence="1">
    <location>
        <begin position="1"/>
        <end position="24"/>
    </location>
</feature>
<accession>A0A2W7P6Q6</accession>
<dbReference type="EMBL" id="QKZN01000003">
    <property type="protein sequence ID" value="PZX30856.1"/>
    <property type="molecule type" value="Genomic_DNA"/>
</dbReference>
<dbReference type="AlphaFoldDB" id="A0A2W7P6Q6"/>
<organism evidence="2 3">
    <name type="scientific">Cupriavidus phytorum</name>
    <dbReference type="NCBI Taxonomy" id="3024399"/>
    <lineage>
        <taxon>Bacteria</taxon>
        <taxon>Pseudomonadati</taxon>
        <taxon>Pseudomonadota</taxon>
        <taxon>Betaproteobacteria</taxon>
        <taxon>Burkholderiales</taxon>
        <taxon>Burkholderiaceae</taxon>
        <taxon>Cupriavidus</taxon>
    </lineage>
</organism>
<proteinExistence type="predicted"/>
<feature type="compositionally biased region" description="Low complexity" evidence="1">
    <location>
        <begin position="221"/>
        <end position="231"/>
    </location>
</feature>
<evidence type="ECO:0000313" key="3">
    <source>
        <dbReference type="Proteomes" id="UP000249638"/>
    </source>
</evidence>
<reference evidence="2" key="1">
    <citation type="submission" date="2018-06" db="EMBL/GenBank/DDBJ databases">
        <title>Genomic Encyclopedia of Type Strains, Phase IV (KMG-V): Genome sequencing to study the core and pangenomes of soil and plant-associated prokaryotes.</title>
        <authorList>
            <person name="Whitman W."/>
        </authorList>
    </citation>
    <scope>NUCLEOTIDE SEQUENCE [LARGE SCALE GENOMIC DNA]</scope>
    <source>
        <strain evidence="2">MLR2-44</strain>
    </source>
</reference>
<sequence length="299" mass="32857">MLRPRPTDPNQQRGASGFSLHDQPAMPAVGHSARAWVDPCRTAADRWQVSAAAMGLVAESTTLCRWPSPARRGTVMNYFMWFHRDYAADTRGLSWTEDLALRRLLEIHYDAEHPLEPDIRSLCKRIGATTKLQRRAVADVLDRYFVQTPEGWVNHRVVQQIETQRAYRETKRANGMKGGRPRKEKNLPVSKGGNTDRATGKATGFDGTGFDGNLQETYSFPTKKPTAKPTTNYKQNNRVTDTSVVAREHLTVAHSTSSPSAVASADEAKSRLAGTGSPATAQQATAPDDQTPDPAGMVG</sequence>
<dbReference type="InterPro" id="IPR010781">
    <property type="entry name" value="DUF1376"/>
</dbReference>
<comment type="caution">
    <text evidence="2">The sequence shown here is derived from an EMBL/GenBank/DDBJ whole genome shotgun (WGS) entry which is preliminary data.</text>
</comment>
<evidence type="ECO:0000313" key="2">
    <source>
        <dbReference type="EMBL" id="PZX30856.1"/>
    </source>
</evidence>
<evidence type="ECO:0000256" key="1">
    <source>
        <dbReference type="SAM" id="MobiDB-lite"/>
    </source>
</evidence>
<name>A0A2W7P6Q6_9BURK</name>
<dbReference type="Proteomes" id="UP000249638">
    <property type="component" value="Unassembled WGS sequence"/>
</dbReference>
<feature type="compositionally biased region" description="Low complexity" evidence="1">
    <location>
        <begin position="278"/>
        <end position="299"/>
    </location>
</feature>